<evidence type="ECO:0000313" key="2">
    <source>
        <dbReference type="Proteomes" id="UP000095472"/>
    </source>
</evidence>
<keyword evidence="2" id="KW-1185">Reference proteome</keyword>
<reference evidence="1 2" key="1">
    <citation type="journal article" date="2016" name="Genome Announc.">
        <title>Draft Genome Sequence of the Thermotolerant Cyanobacterium Desertifilum sp. IPPAS B-1220.</title>
        <authorList>
            <person name="Mironov K.S."/>
            <person name="Sinetova M.A."/>
            <person name="Bolatkhan K."/>
            <person name="Zayadan B.K."/>
            <person name="Ustinova V.V."/>
            <person name="Kupriyanova E.V."/>
            <person name="Skrypnik A.N."/>
            <person name="Gogoleva N.E."/>
            <person name="Gogolev Y.V."/>
            <person name="Los D.A."/>
        </authorList>
    </citation>
    <scope>NUCLEOTIDE SEQUENCE [LARGE SCALE GENOMIC DNA]</scope>
    <source>
        <strain evidence="1 2">IPPAS B-1220</strain>
    </source>
</reference>
<dbReference type="EMBL" id="CP182909">
    <property type="protein sequence ID" value="XPM61997.1"/>
    <property type="molecule type" value="Genomic_DNA"/>
</dbReference>
<proteinExistence type="predicted"/>
<organism evidence="1 2">
    <name type="scientific">Desertifilum tharense IPPAS B-1220</name>
    <dbReference type="NCBI Taxonomy" id="1781255"/>
    <lineage>
        <taxon>Bacteria</taxon>
        <taxon>Bacillati</taxon>
        <taxon>Cyanobacteriota</taxon>
        <taxon>Cyanophyceae</taxon>
        <taxon>Desertifilales</taxon>
        <taxon>Desertifilaceae</taxon>
        <taxon>Desertifilum</taxon>
    </lineage>
</organism>
<dbReference type="Proteomes" id="UP000095472">
    <property type="component" value="Chromosome"/>
</dbReference>
<gene>
    <name evidence="1" type="ORF">BH720_018875</name>
</gene>
<protein>
    <submittedName>
        <fullName evidence="1">Uncharacterized protein</fullName>
    </submittedName>
</protein>
<name>A0ACD5GMR8_9CYAN</name>
<evidence type="ECO:0000313" key="1">
    <source>
        <dbReference type="EMBL" id="XPM61997.1"/>
    </source>
</evidence>
<accession>A0ACD5GMR8</accession>
<sequence>MGNLVAGGKILKYSRWENHGTTLGITANRELEMITAKVDGKPEWNQHWFSLTCGRAC</sequence>